<dbReference type="InterPro" id="IPR012577">
    <property type="entry name" value="NIPSNAP"/>
</dbReference>
<sequence length="112" mass="12668">MIVEIRTYRIKPGFRQPFLDLFTARTGPLLRSLGMGVVGPFVDLEDENVFVWLRSFPSLEARQRLKAAFDTHPVWSGELEPQLLPLLEDYQVILTSPPPGFIDALTPLSIDS</sequence>
<comment type="caution">
    <text evidence="2">The sequence shown here is derived from an EMBL/GenBank/DDBJ whole genome shotgun (WGS) entry which is preliminary data.</text>
</comment>
<reference evidence="2 3" key="1">
    <citation type="submission" date="2023-07" db="EMBL/GenBank/DDBJ databases">
        <title>Genomic Encyclopedia of Type Strains, Phase IV (KMG-IV): sequencing the most valuable type-strain genomes for metagenomic binning, comparative biology and taxonomic classification.</title>
        <authorList>
            <person name="Goeker M."/>
        </authorList>
    </citation>
    <scope>NUCLEOTIDE SEQUENCE [LARGE SCALE GENOMIC DNA]</scope>
    <source>
        <strain evidence="2 3">DSM 18695</strain>
    </source>
</reference>
<proteinExistence type="predicted"/>
<organism evidence="2 3">
    <name type="scientific">Caulobacter ginsengisoli</name>
    <dbReference type="NCBI Taxonomy" id="400775"/>
    <lineage>
        <taxon>Bacteria</taxon>
        <taxon>Pseudomonadati</taxon>
        <taxon>Pseudomonadota</taxon>
        <taxon>Alphaproteobacteria</taxon>
        <taxon>Caulobacterales</taxon>
        <taxon>Caulobacteraceae</taxon>
        <taxon>Caulobacter</taxon>
    </lineage>
</organism>
<gene>
    <name evidence="2" type="ORF">QO010_004259</name>
</gene>
<dbReference type="Gene3D" id="3.30.70.100">
    <property type="match status" value="1"/>
</dbReference>
<dbReference type="RefSeq" id="WP_307352566.1">
    <property type="nucleotide sequence ID" value="NZ_JAUSVS010000011.1"/>
</dbReference>
<dbReference type="InterPro" id="IPR011008">
    <property type="entry name" value="Dimeric_a/b-barrel"/>
</dbReference>
<protein>
    <recommendedName>
        <fullName evidence="1">NIPSNAP domain-containing protein</fullName>
    </recommendedName>
</protein>
<keyword evidence="3" id="KW-1185">Reference proteome</keyword>
<feature type="domain" description="NIPSNAP" evidence="1">
    <location>
        <begin position="3"/>
        <end position="77"/>
    </location>
</feature>
<evidence type="ECO:0000313" key="3">
    <source>
        <dbReference type="Proteomes" id="UP001228905"/>
    </source>
</evidence>
<accession>A0ABU0IWR5</accession>
<dbReference type="Pfam" id="PF07978">
    <property type="entry name" value="NIPSNAP"/>
    <property type="match status" value="1"/>
</dbReference>
<name>A0ABU0IWR5_9CAUL</name>
<evidence type="ECO:0000259" key="1">
    <source>
        <dbReference type="Pfam" id="PF07978"/>
    </source>
</evidence>
<dbReference type="Proteomes" id="UP001228905">
    <property type="component" value="Unassembled WGS sequence"/>
</dbReference>
<evidence type="ECO:0000313" key="2">
    <source>
        <dbReference type="EMBL" id="MDQ0466466.1"/>
    </source>
</evidence>
<dbReference type="EMBL" id="JAUSVS010000011">
    <property type="protein sequence ID" value="MDQ0466466.1"/>
    <property type="molecule type" value="Genomic_DNA"/>
</dbReference>
<dbReference type="SUPFAM" id="SSF54909">
    <property type="entry name" value="Dimeric alpha+beta barrel"/>
    <property type="match status" value="1"/>
</dbReference>